<keyword evidence="2" id="KW-0808">Transferase</keyword>
<dbReference type="Proteomes" id="UP000266272">
    <property type="component" value="Unassembled WGS sequence"/>
</dbReference>
<feature type="region of interest" description="Disordered" evidence="1">
    <location>
        <begin position="389"/>
        <end position="427"/>
    </location>
</feature>
<dbReference type="OrthoDB" id="2156052at2759"/>
<feature type="region of interest" description="Disordered" evidence="1">
    <location>
        <begin position="456"/>
        <end position="501"/>
    </location>
</feature>
<accession>A0A395NGU5</accession>
<organism evidence="2 3">
    <name type="scientific">Trichoderma arundinaceum</name>
    <dbReference type="NCBI Taxonomy" id="490622"/>
    <lineage>
        <taxon>Eukaryota</taxon>
        <taxon>Fungi</taxon>
        <taxon>Dikarya</taxon>
        <taxon>Ascomycota</taxon>
        <taxon>Pezizomycotina</taxon>
        <taxon>Sordariomycetes</taxon>
        <taxon>Hypocreomycetidae</taxon>
        <taxon>Hypocreales</taxon>
        <taxon>Hypocreaceae</taxon>
        <taxon>Trichoderma</taxon>
    </lineage>
</organism>
<reference evidence="2 3" key="1">
    <citation type="journal article" date="2018" name="PLoS Pathog.">
        <title>Evolution of structural diversity of trichothecenes, a family of toxins produced by plant pathogenic and entomopathogenic fungi.</title>
        <authorList>
            <person name="Proctor R.H."/>
            <person name="McCormick S.P."/>
            <person name="Kim H.S."/>
            <person name="Cardoza R.E."/>
            <person name="Stanley A.M."/>
            <person name="Lindo L."/>
            <person name="Kelly A."/>
            <person name="Brown D.W."/>
            <person name="Lee T."/>
            <person name="Vaughan M.M."/>
            <person name="Alexander N.J."/>
            <person name="Busman M."/>
            <person name="Gutierrez S."/>
        </authorList>
    </citation>
    <scope>NUCLEOTIDE SEQUENCE [LARGE SCALE GENOMIC DNA]</scope>
    <source>
        <strain evidence="2 3">IBT 40837</strain>
    </source>
</reference>
<gene>
    <name evidence="2" type="ORF">TARUN_7007</name>
</gene>
<protein>
    <submittedName>
        <fullName evidence="2">Serine threonine kinase</fullName>
    </submittedName>
</protein>
<feature type="compositionally biased region" description="Polar residues" evidence="1">
    <location>
        <begin position="48"/>
        <end position="59"/>
    </location>
</feature>
<dbReference type="GO" id="GO:0016301">
    <property type="term" value="F:kinase activity"/>
    <property type="evidence" value="ECO:0007669"/>
    <property type="project" value="UniProtKB-KW"/>
</dbReference>
<dbReference type="EMBL" id="PXOA01000455">
    <property type="protein sequence ID" value="RFU75240.1"/>
    <property type="molecule type" value="Genomic_DNA"/>
</dbReference>
<comment type="caution">
    <text evidence="2">The sequence shown here is derived from an EMBL/GenBank/DDBJ whole genome shotgun (WGS) entry which is preliminary data.</text>
</comment>
<sequence length="778" mass="87086">MSRDEPGALASFIISSSREADENGREGSPAAASEHRMPNDGSEYPHQYHQQQGADDNITPAGQTLRQYLSTCHGMNQAAHSLTRDSKSSSRGVPVVPEGKTYPQRIVASPDFMEKQMEVWKLLLADNDSGFSRSVLPSAEQVHDIYFAVEPTNGETTLCVFERIGVTTAVTTLIQKVLDDESVKQSVGITGRIRFYALNGTYSEWPDDESEPEGNFAGDLRQCPFCIYSNEDNGKNSLVVGMEYIPSVSPSVEQIITGLENDIIPEEDVISKVERSGTDFEPKQIVTMAITQAIDFMLQLQVRYGYIYAGEAVIFLELQEDPSVVHYFVSVPDRDVSCQDESTLLYSAVGQIFAFMIRSMQVESTTMEWIDKSSSLRCWKSGYSRPLRLYDPSPSPAPHDGDEQNDDGGNDNYMDDEDDGEEYDDCDVDIGEDAHMTIEIKMEIKPDEHLGAIPEAPQQQQQQQPPPPEDRQKVKEEDGQMRDDDDQILWIKNGRSTSGDVGERQYCTQECLLGLANGGYLDQACPNVHLHGNEHIDHIKFMKLVQDQLSKARSPSFGCVPLYLSGSVGDVFKVTLASHGYTFVAKGVVRSNASRLGRECKLYGQVKELQGTCMPVCLGIAKLDVPYMHASKVYTHFMFLSWAGRPIRELRSKKAKEVHILPTRRTYAEMHNIGLLHRGAKLHNMCYNPQQDRVMVVDFERSMLFPCPSTEFDVNGIYDIEEEEEGCNAGSSDNNSSSHGLRRVDGSENLRLDLEQEFVTELSQATTAILQFTFDFFL</sequence>
<dbReference type="AlphaFoldDB" id="A0A395NGU5"/>
<dbReference type="SUPFAM" id="SSF56112">
    <property type="entry name" value="Protein kinase-like (PK-like)"/>
    <property type="match status" value="1"/>
</dbReference>
<evidence type="ECO:0000256" key="1">
    <source>
        <dbReference type="SAM" id="MobiDB-lite"/>
    </source>
</evidence>
<feature type="compositionally biased region" description="Basic and acidic residues" evidence="1">
    <location>
        <begin position="468"/>
        <end position="482"/>
    </location>
</feature>
<name>A0A395NGU5_TRIAR</name>
<proteinExistence type="predicted"/>
<dbReference type="InterPro" id="IPR011009">
    <property type="entry name" value="Kinase-like_dom_sf"/>
</dbReference>
<evidence type="ECO:0000313" key="3">
    <source>
        <dbReference type="Proteomes" id="UP000266272"/>
    </source>
</evidence>
<keyword evidence="3" id="KW-1185">Reference proteome</keyword>
<feature type="region of interest" description="Disordered" evidence="1">
    <location>
        <begin position="1"/>
        <end position="59"/>
    </location>
</feature>
<dbReference type="STRING" id="490622.A0A395NGU5"/>
<feature type="region of interest" description="Disordered" evidence="1">
    <location>
        <begin position="77"/>
        <end position="97"/>
    </location>
</feature>
<keyword evidence="2" id="KW-0418">Kinase</keyword>
<evidence type="ECO:0000313" key="2">
    <source>
        <dbReference type="EMBL" id="RFU75240.1"/>
    </source>
</evidence>
<feature type="compositionally biased region" description="Acidic residues" evidence="1">
    <location>
        <begin position="403"/>
        <end position="427"/>
    </location>
</feature>